<dbReference type="Proteomes" id="UP000187203">
    <property type="component" value="Unassembled WGS sequence"/>
</dbReference>
<dbReference type="OrthoDB" id="10552572at2759"/>
<reference evidence="3" key="1">
    <citation type="submission" date="2013-09" db="EMBL/GenBank/DDBJ databases">
        <title>Corchorus olitorius genome sequencing.</title>
        <authorList>
            <person name="Alam M."/>
            <person name="Haque M.S."/>
            <person name="Islam M.S."/>
            <person name="Emdad E.M."/>
            <person name="Islam M.M."/>
            <person name="Ahmed B."/>
            <person name="Halim A."/>
            <person name="Hossen Q.M.M."/>
            <person name="Hossain M.Z."/>
            <person name="Ahmed R."/>
            <person name="Khan M.M."/>
            <person name="Islam R."/>
            <person name="Rashid M.M."/>
            <person name="Khan S.A."/>
            <person name="Rahman M.S."/>
            <person name="Alam M."/>
            <person name="Yahiya A.S."/>
            <person name="Khan M.S."/>
            <person name="Azam M.S."/>
            <person name="Haque T."/>
            <person name="Lashkar M.Z.H."/>
            <person name="Akhand A.I."/>
            <person name="Morshed G."/>
            <person name="Roy S."/>
            <person name="Uddin K.S."/>
            <person name="Rabeya T."/>
            <person name="Hossain A.S."/>
            <person name="Chowdhury A."/>
            <person name="Snigdha A.R."/>
            <person name="Mortoza M.S."/>
            <person name="Matin S.A."/>
            <person name="Hoque S.M.E."/>
            <person name="Islam M.K."/>
            <person name="Roy D.K."/>
            <person name="Haider R."/>
            <person name="Moosa M.M."/>
            <person name="Elias S.M."/>
            <person name="Hasan A.M."/>
            <person name="Jahan S."/>
            <person name="Shafiuddin M."/>
            <person name="Mahmood N."/>
            <person name="Shommy N.S."/>
        </authorList>
    </citation>
    <scope>NUCLEOTIDE SEQUENCE [LARGE SCALE GENOMIC DNA]</scope>
    <source>
        <strain evidence="3">cv. O-4</strain>
    </source>
</reference>
<gene>
    <name evidence="2" type="ORF">COLO4_01142</name>
</gene>
<sequence>MSCTGCTRVMSSAGQMRNWSSSAWELDENARSAPAAGRRHARRCRRPPRPSGRAQPPGKPPWKRKTRVYSWWADYSGGGCCGLAGAQKCRAGYKRRYLRARAGPIHAFLIAMWTFSERSAVSLMLAALLALAGCAQMPAQTPAPVARTAPTGEVMTFAIPPDALGAHDPQLTAVLTKAGALAAAQKRPATIQVAALAQDFRYLNQALWNGVPAQRASYVRLENLTVSASQPYSVTIRTQD</sequence>
<comment type="caution">
    <text evidence="2">The sequence shown here is derived from an EMBL/GenBank/DDBJ whole genome shotgun (WGS) entry which is preliminary data.</text>
</comment>
<evidence type="ECO:0000256" key="1">
    <source>
        <dbReference type="SAM" id="MobiDB-lite"/>
    </source>
</evidence>
<keyword evidence="3" id="KW-1185">Reference proteome</keyword>
<organism evidence="2 3">
    <name type="scientific">Corchorus olitorius</name>
    <dbReference type="NCBI Taxonomy" id="93759"/>
    <lineage>
        <taxon>Eukaryota</taxon>
        <taxon>Viridiplantae</taxon>
        <taxon>Streptophyta</taxon>
        <taxon>Embryophyta</taxon>
        <taxon>Tracheophyta</taxon>
        <taxon>Spermatophyta</taxon>
        <taxon>Magnoliopsida</taxon>
        <taxon>eudicotyledons</taxon>
        <taxon>Gunneridae</taxon>
        <taxon>Pentapetalae</taxon>
        <taxon>rosids</taxon>
        <taxon>malvids</taxon>
        <taxon>Malvales</taxon>
        <taxon>Malvaceae</taxon>
        <taxon>Grewioideae</taxon>
        <taxon>Apeibeae</taxon>
        <taxon>Corchorus</taxon>
    </lineage>
</organism>
<feature type="compositionally biased region" description="Basic residues" evidence="1">
    <location>
        <begin position="37"/>
        <end position="48"/>
    </location>
</feature>
<evidence type="ECO:0000313" key="3">
    <source>
        <dbReference type="Proteomes" id="UP000187203"/>
    </source>
</evidence>
<accession>A0A1R3L333</accession>
<evidence type="ECO:0000313" key="2">
    <source>
        <dbReference type="EMBL" id="OMP13690.1"/>
    </source>
</evidence>
<proteinExistence type="predicted"/>
<protein>
    <submittedName>
        <fullName evidence="2">Uncharacterized protein</fullName>
    </submittedName>
</protein>
<dbReference type="EMBL" id="AWUE01003540">
    <property type="protein sequence ID" value="OMP13690.1"/>
    <property type="molecule type" value="Genomic_DNA"/>
</dbReference>
<feature type="region of interest" description="Disordered" evidence="1">
    <location>
        <begin position="30"/>
        <end position="64"/>
    </location>
</feature>
<name>A0A1R3L333_9ROSI</name>
<dbReference type="AlphaFoldDB" id="A0A1R3L333"/>